<dbReference type="InterPro" id="IPR023801">
    <property type="entry name" value="His_deacetylse_dom"/>
</dbReference>
<dbReference type="Gene3D" id="3.40.800.20">
    <property type="entry name" value="Histone deacetylase domain"/>
    <property type="match status" value="1"/>
</dbReference>
<dbReference type="GO" id="GO:0141221">
    <property type="term" value="F:histone deacetylase activity, hydrolytic mechanism"/>
    <property type="evidence" value="ECO:0007669"/>
    <property type="project" value="UniProtKB-EC"/>
</dbReference>
<evidence type="ECO:0000256" key="12">
    <source>
        <dbReference type="PIRSR" id="PIRSR037913-3"/>
    </source>
</evidence>
<comment type="subcellular location">
    <subcellularLocation>
        <location evidence="1 9">Nucleus</location>
    </subcellularLocation>
</comment>
<evidence type="ECO:0000256" key="2">
    <source>
        <dbReference type="ARBA" id="ARBA00012111"/>
    </source>
</evidence>
<dbReference type="InterPro" id="IPR003084">
    <property type="entry name" value="HDAC_I/II"/>
</dbReference>
<gene>
    <name evidence="15" type="ORF">FA09DRAFT_328652</name>
</gene>
<comment type="similarity">
    <text evidence="8 9">Belongs to the histone deacetylase family. HD Type 1 subfamily.</text>
</comment>
<keyword evidence="16" id="KW-1185">Reference proteome</keyword>
<evidence type="ECO:0000256" key="1">
    <source>
        <dbReference type="ARBA" id="ARBA00004123"/>
    </source>
</evidence>
<feature type="domain" description="Histone deacetylase" evidence="14">
    <location>
        <begin position="81"/>
        <end position="370"/>
    </location>
</feature>
<keyword evidence="3 9" id="KW-0378">Hydrolase</keyword>
<feature type="binding site" evidence="11">
    <location>
        <position position="150"/>
    </location>
    <ligand>
        <name>substrate</name>
    </ligand>
</feature>
<dbReference type="Proteomes" id="UP000245946">
    <property type="component" value="Unassembled WGS sequence"/>
</dbReference>
<feature type="region of interest" description="Disordered" evidence="13">
    <location>
        <begin position="438"/>
        <end position="463"/>
    </location>
</feature>
<dbReference type="EMBL" id="KZ819287">
    <property type="protein sequence ID" value="PWN99876.1"/>
    <property type="molecule type" value="Genomic_DNA"/>
</dbReference>
<reference evidence="15 16" key="1">
    <citation type="journal article" date="2018" name="Mol. Biol. Evol.">
        <title>Broad Genomic Sampling Reveals a Smut Pathogenic Ancestry of the Fungal Clade Ustilaginomycotina.</title>
        <authorList>
            <person name="Kijpornyongpan T."/>
            <person name="Mondo S.J."/>
            <person name="Barry K."/>
            <person name="Sandor L."/>
            <person name="Lee J."/>
            <person name="Lipzen A."/>
            <person name="Pangilinan J."/>
            <person name="LaButti K."/>
            <person name="Hainaut M."/>
            <person name="Henrissat B."/>
            <person name="Grigoriev I.V."/>
            <person name="Spatafora J.W."/>
            <person name="Aime M.C."/>
        </authorList>
    </citation>
    <scope>NUCLEOTIDE SEQUENCE [LARGE SCALE GENOMIC DNA]</scope>
    <source>
        <strain evidence="15 16">MCA 4186</strain>
    </source>
</reference>
<proteinExistence type="inferred from homology"/>
<evidence type="ECO:0000256" key="8">
    <source>
        <dbReference type="ARBA" id="ARBA00061569"/>
    </source>
</evidence>
<protein>
    <recommendedName>
        <fullName evidence="2 9">Histone deacetylase</fullName>
        <ecNumber evidence="2 9">3.5.1.98</ecNumber>
    </recommendedName>
</protein>
<dbReference type="OrthoDB" id="1918432at2759"/>
<feature type="compositionally biased region" description="Basic and acidic residues" evidence="13">
    <location>
        <begin position="447"/>
        <end position="463"/>
    </location>
</feature>
<keyword evidence="6 9" id="KW-0804">Transcription</keyword>
<feature type="binding site" evidence="11">
    <location>
        <position position="200"/>
    </location>
    <ligand>
        <name>substrate</name>
    </ligand>
</feature>
<evidence type="ECO:0000256" key="3">
    <source>
        <dbReference type="ARBA" id="ARBA00022801"/>
    </source>
</evidence>
<dbReference type="GO" id="GO:0070210">
    <property type="term" value="C:Rpd3L-Expanded complex"/>
    <property type="evidence" value="ECO:0007669"/>
    <property type="project" value="TreeGrafter"/>
</dbReference>
<dbReference type="GO" id="GO:0040029">
    <property type="term" value="P:epigenetic regulation of gene expression"/>
    <property type="evidence" value="ECO:0007669"/>
    <property type="project" value="TreeGrafter"/>
</dbReference>
<dbReference type="PRINTS" id="PR01270">
    <property type="entry name" value="HDASUPER"/>
</dbReference>
<evidence type="ECO:0000256" key="9">
    <source>
        <dbReference type="PIRNR" id="PIRNR037913"/>
    </source>
</evidence>
<feature type="binding site" evidence="11">
    <location>
        <position position="355"/>
    </location>
    <ligand>
        <name>substrate</name>
    </ligand>
</feature>
<evidence type="ECO:0000256" key="7">
    <source>
        <dbReference type="ARBA" id="ARBA00023242"/>
    </source>
</evidence>
<keyword evidence="7 9" id="KW-0539">Nucleus</keyword>
<dbReference type="PIRSF" id="PIRSF037913">
    <property type="entry name" value="His_deacetylse_1"/>
    <property type="match status" value="1"/>
</dbReference>
<accession>A0A316ZF64</accession>
<evidence type="ECO:0000256" key="11">
    <source>
        <dbReference type="PIRSR" id="PIRSR037913-2"/>
    </source>
</evidence>
<evidence type="ECO:0000259" key="14">
    <source>
        <dbReference type="Pfam" id="PF00850"/>
    </source>
</evidence>
<evidence type="ECO:0000256" key="13">
    <source>
        <dbReference type="SAM" id="MobiDB-lite"/>
    </source>
</evidence>
<organism evidence="15 16">
    <name type="scientific">Tilletiopsis washingtonensis</name>
    <dbReference type="NCBI Taxonomy" id="58919"/>
    <lineage>
        <taxon>Eukaryota</taxon>
        <taxon>Fungi</taxon>
        <taxon>Dikarya</taxon>
        <taxon>Basidiomycota</taxon>
        <taxon>Ustilaginomycotina</taxon>
        <taxon>Exobasidiomycetes</taxon>
        <taxon>Entylomatales</taxon>
        <taxon>Entylomatales incertae sedis</taxon>
        <taxon>Tilletiopsis</taxon>
    </lineage>
</organism>
<dbReference type="GeneID" id="37269400"/>
<dbReference type="EC" id="3.5.1.98" evidence="2 9"/>
<dbReference type="InterPro" id="IPR023696">
    <property type="entry name" value="Ureohydrolase_dom_sf"/>
</dbReference>
<dbReference type="Pfam" id="PF00850">
    <property type="entry name" value="Hist_deacetyl"/>
    <property type="match status" value="1"/>
</dbReference>
<dbReference type="InterPro" id="IPR000286">
    <property type="entry name" value="HDACs"/>
</dbReference>
<evidence type="ECO:0000256" key="10">
    <source>
        <dbReference type="PIRSR" id="PIRSR037913-1"/>
    </source>
</evidence>
<keyword evidence="4 9" id="KW-0156">Chromatin regulator</keyword>
<evidence type="ECO:0000313" key="16">
    <source>
        <dbReference type="Proteomes" id="UP000245946"/>
    </source>
</evidence>
<dbReference type="STRING" id="58919.A0A316ZF64"/>
<name>A0A316ZF64_9BASI</name>
<dbReference type="GO" id="GO:0046872">
    <property type="term" value="F:metal ion binding"/>
    <property type="evidence" value="ECO:0007669"/>
    <property type="project" value="UniProtKB-KW"/>
</dbReference>
<keyword evidence="5 9" id="KW-0805">Transcription regulation</keyword>
<sequence length="463" mass="51034">MVVLAYDAPRAAGSGAAAHASGSSSGCLRSDDSPLYYLDPSLAPSALATPADAPHVQPHARERVSYYFPKGVGEYHYGERHPMKPARLTLTNRLVLGYGLHQRMSCYTPRVATREELEWFHDSDYVEFLSQVTPTTPLSSSFTRFNFADDCPVFDGMYDFCRSYAGASLAGARKLTAGQTDIAINWSGGLHHAKKNEASGFCYVNDIVLAIMELLRYHPRVLYIDIDIHHGDGVQEAFYNSNRVLTVSFHKFGNDFFPCTGALSEIGTSLGKHFSLNVPLQDGIDDGSYVSLFKAVIEPCITSFRPESIVLQCGADSLGLDRLGCFNLSIAAHGECVRFVKSFGLPLLVLGGGGYTIRNVARCWAYETAVLTSCTVPDNLPETPYSDFFAPSHRLHEALQAGRVENQNTKASLEKIRVQCLEQLRYLHGAPSVQMQEIPPDLTGWLEEDRQARDSERAEEKAS</sequence>
<dbReference type="PANTHER" id="PTHR10625:SF36">
    <property type="entry name" value="HISTONE DEACETYLASE 3"/>
    <property type="match status" value="1"/>
</dbReference>
<dbReference type="GO" id="GO:0034967">
    <property type="term" value="C:Set3 complex"/>
    <property type="evidence" value="ECO:0007669"/>
    <property type="project" value="UniProtKB-ARBA"/>
</dbReference>
<evidence type="ECO:0000256" key="6">
    <source>
        <dbReference type="ARBA" id="ARBA00023163"/>
    </source>
</evidence>
<dbReference type="AlphaFoldDB" id="A0A316ZF64"/>
<evidence type="ECO:0000256" key="5">
    <source>
        <dbReference type="ARBA" id="ARBA00023015"/>
    </source>
</evidence>
<evidence type="ECO:0000313" key="15">
    <source>
        <dbReference type="EMBL" id="PWN99876.1"/>
    </source>
</evidence>
<dbReference type="PRINTS" id="PR01271">
    <property type="entry name" value="HISDACETLASE"/>
</dbReference>
<dbReference type="SUPFAM" id="SSF52768">
    <property type="entry name" value="Arginase/deacetylase"/>
    <property type="match status" value="1"/>
</dbReference>
<dbReference type="PANTHER" id="PTHR10625">
    <property type="entry name" value="HISTONE DEACETYLASE HDAC1-RELATED"/>
    <property type="match status" value="1"/>
</dbReference>
<feature type="active site" description="Proton acceptor" evidence="10">
    <location>
        <position position="192"/>
    </location>
</feature>
<keyword evidence="12" id="KW-0479">Metal-binding</keyword>
<feature type="binding site" evidence="12">
    <location>
        <position position="316"/>
    </location>
    <ligand>
        <name>a divalent metal cation</name>
        <dbReference type="ChEBI" id="CHEBI:60240"/>
    </ligand>
</feature>
<dbReference type="FunFam" id="3.40.800.20:FF:000007">
    <property type="entry name" value="Histone deacetylase"/>
    <property type="match status" value="1"/>
</dbReference>
<dbReference type="InterPro" id="IPR037138">
    <property type="entry name" value="His_deacetylse_dom_sf"/>
</dbReference>
<feature type="binding site" evidence="12">
    <location>
        <position position="227"/>
    </location>
    <ligand>
        <name>a divalent metal cation</name>
        <dbReference type="ChEBI" id="CHEBI:60240"/>
    </ligand>
</feature>
<evidence type="ECO:0000256" key="4">
    <source>
        <dbReference type="ARBA" id="ARBA00022853"/>
    </source>
</evidence>
<dbReference type="RefSeq" id="XP_025600155.1">
    <property type="nucleotide sequence ID" value="XM_025741856.1"/>
</dbReference>
<feature type="binding site" evidence="12">
    <location>
        <position position="229"/>
    </location>
    <ligand>
        <name>a divalent metal cation</name>
        <dbReference type="ChEBI" id="CHEBI:60240"/>
    </ligand>
</feature>
<comment type="catalytic activity">
    <reaction evidence="9">
        <text>N(6)-acetyl-L-lysyl-[histone] + H2O = L-lysyl-[histone] + acetate</text>
        <dbReference type="Rhea" id="RHEA:58196"/>
        <dbReference type="Rhea" id="RHEA-COMP:9845"/>
        <dbReference type="Rhea" id="RHEA-COMP:11338"/>
        <dbReference type="ChEBI" id="CHEBI:15377"/>
        <dbReference type="ChEBI" id="CHEBI:29969"/>
        <dbReference type="ChEBI" id="CHEBI:30089"/>
        <dbReference type="ChEBI" id="CHEBI:61930"/>
        <dbReference type="EC" id="3.5.1.98"/>
    </reaction>
</comment>